<dbReference type="OrthoDB" id="9970246at2759"/>
<evidence type="ECO:0000256" key="1">
    <source>
        <dbReference type="SAM" id="MobiDB-lite"/>
    </source>
</evidence>
<proteinExistence type="predicted"/>
<dbReference type="PANTHER" id="PTHR35348">
    <property type="entry name" value="TESTIS, PROSTATE AND PLACENTA-EXPRESSED PROTEIN"/>
    <property type="match status" value="1"/>
</dbReference>
<dbReference type="Proteomes" id="UP000287033">
    <property type="component" value="Unassembled WGS sequence"/>
</dbReference>
<reference evidence="2 3" key="1">
    <citation type="journal article" date="2018" name="Nat. Ecol. Evol.">
        <title>Shark genomes provide insights into elasmobranch evolution and the origin of vertebrates.</title>
        <authorList>
            <person name="Hara Y"/>
            <person name="Yamaguchi K"/>
            <person name="Onimaru K"/>
            <person name="Kadota M"/>
            <person name="Koyanagi M"/>
            <person name="Keeley SD"/>
            <person name="Tatsumi K"/>
            <person name="Tanaka K"/>
            <person name="Motone F"/>
            <person name="Kageyama Y"/>
            <person name="Nozu R"/>
            <person name="Adachi N"/>
            <person name="Nishimura O"/>
            <person name="Nakagawa R"/>
            <person name="Tanegashima C"/>
            <person name="Kiyatake I"/>
            <person name="Matsumoto R"/>
            <person name="Murakumo K"/>
            <person name="Nishida K"/>
            <person name="Terakita A"/>
            <person name="Kuratani S"/>
            <person name="Sato K"/>
            <person name="Hyodo S Kuraku.S."/>
        </authorList>
    </citation>
    <scope>NUCLEOTIDE SEQUENCE [LARGE SCALE GENOMIC DNA]</scope>
</reference>
<sequence>MQKNHGHEYEGLGAPKPPWRISLAGRKTGLYRPDLPTLRRMNMDDEASKLPNEHCRNTTTCTAGNKDREPTEEQDSGWAEEEESGEG</sequence>
<gene>
    <name evidence="2" type="ORF">chiPu_0004857</name>
</gene>
<name>A0A401S7X5_CHIPU</name>
<accession>A0A401S7X5</accession>
<organism evidence="2 3">
    <name type="scientific">Chiloscyllium punctatum</name>
    <name type="common">Brownbanded bambooshark</name>
    <name type="synonym">Hemiscyllium punctatum</name>
    <dbReference type="NCBI Taxonomy" id="137246"/>
    <lineage>
        <taxon>Eukaryota</taxon>
        <taxon>Metazoa</taxon>
        <taxon>Chordata</taxon>
        <taxon>Craniata</taxon>
        <taxon>Vertebrata</taxon>
        <taxon>Chondrichthyes</taxon>
        <taxon>Elasmobranchii</taxon>
        <taxon>Galeomorphii</taxon>
        <taxon>Galeoidea</taxon>
        <taxon>Orectolobiformes</taxon>
        <taxon>Hemiscylliidae</taxon>
        <taxon>Chiloscyllium</taxon>
    </lineage>
</organism>
<protein>
    <submittedName>
        <fullName evidence="2">Uncharacterized protein</fullName>
    </submittedName>
</protein>
<feature type="region of interest" description="Disordered" evidence="1">
    <location>
        <begin position="1"/>
        <end position="20"/>
    </location>
</feature>
<keyword evidence="3" id="KW-1185">Reference proteome</keyword>
<feature type="compositionally biased region" description="Basic and acidic residues" evidence="1">
    <location>
        <begin position="45"/>
        <end position="56"/>
    </location>
</feature>
<dbReference type="AlphaFoldDB" id="A0A401S7X5"/>
<feature type="compositionally biased region" description="Acidic residues" evidence="1">
    <location>
        <begin position="72"/>
        <end position="87"/>
    </location>
</feature>
<dbReference type="Pfam" id="PF22574">
    <property type="entry name" value="SPMIP8"/>
    <property type="match status" value="1"/>
</dbReference>
<evidence type="ECO:0000313" key="2">
    <source>
        <dbReference type="EMBL" id="GCC26440.1"/>
    </source>
</evidence>
<evidence type="ECO:0000313" key="3">
    <source>
        <dbReference type="Proteomes" id="UP000287033"/>
    </source>
</evidence>
<dbReference type="InterPro" id="IPR034584">
    <property type="entry name" value="SPMIP8"/>
</dbReference>
<feature type="compositionally biased region" description="Basic and acidic residues" evidence="1">
    <location>
        <begin position="1"/>
        <end position="10"/>
    </location>
</feature>
<comment type="caution">
    <text evidence="2">The sequence shown here is derived from an EMBL/GenBank/DDBJ whole genome shotgun (WGS) entry which is preliminary data.</text>
</comment>
<feature type="region of interest" description="Disordered" evidence="1">
    <location>
        <begin position="45"/>
        <end position="87"/>
    </location>
</feature>
<dbReference type="EMBL" id="BEZZ01000124">
    <property type="protein sequence ID" value="GCC26440.1"/>
    <property type="molecule type" value="Genomic_DNA"/>
</dbReference>
<dbReference type="PANTHER" id="PTHR35348:SF1">
    <property type="entry name" value="TESTIS, PROSTATE AND PLACENTA-EXPRESSED PROTEIN"/>
    <property type="match status" value="1"/>
</dbReference>